<dbReference type="InterPro" id="IPR026444">
    <property type="entry name" value="Secre_tail"/>
</dbReference>
<dbReference type="AlphaFoldDB" id="A0A9D9HAC4"/>
<reference evidence="1" key="2">
    <citation type="journal article" date="2021" name="PeerJ">
        <title>Extensive microbial diversity within the chicken gut microbiome revealed by metagenomics and culture.</title>
        <authorList>
            <person name="Gilroy R."/>
            <person name="Ravi A."/>
            <person name="Getino M."/>
            <person name="Pursley I."/>
            <person name="Horton D.L."/>
            <person name="Alikhan N.F."/>
            <person name="Baker D."/>
            <person name="Gharbi K."/>
            <person name="Hall N."/>
            <person name="Watson M."/>
            <person name="Adriaenssens E.M."/>
            <person name="Foster-Nyarko E."/>
            <person name="Jarju S."/>
            <person name="Secka A."/>
            <person name="Antonio M."/>
            <person name="Oren A."/>
            <person name="Chaudhuri R.R."/>
            <person name="La Ragione R."/>
            <person name="Hildebrand F."/>
            <person name="Pallen M.J."/>
        </authorList>
    </citation>
    <scope>NUCLEOTIDE SEQUENCE</scope>
    <source>
        <strain evidence="1">D3-1215</strain>
    </source>
</reference>
<dbReference type="EMBL" id="JADIMR010000070">
    <property type="protein sequence ID" value="MBO8447000.1"/>
    <property type="molecule type" value="Genomic_DNA"/>
</dbReference>
<sequence length="163" mass="17410">MYYSQDGNEWNEATEDFYTFFEKDNATEGYDATPGDSKPVSSTLEYDFASGSDLYLAWNISVAEGTDAQAAQALGIDDVKITLTAVPTAMKEQDGNGISINYAGGLITVSSDKETESTILNTAGQVEVQAGNAREISVSNLADGVHILNVKTSDGNTTVKFLK</sequence>
<proteinExistence type="predicted"/>
<reference evidence="1" key="1">
    <citation type="submission" date="2020-10" db="EMBL/GenBank/DDBJ databases">
        <authorList>
            <person name="Gilroy R."/>
        </authorList>
    </citation>
    <scope>NUCLEOTIDE SEQUENCE</scope>
    <source>
        <strain evidence="1">D3-1215</strain>
    </source>
</reference>
<gene>
    <name evidence="1" type="ORF">IAC32_04565</name>
</gene>
<name>A0A9D9HAC4_9BACT</name>
<protein>
    <submittedName>
        <fullName evidence="1">T9SS type A sorting domain-containing protein</fullName>
    </submittedName>
</protein>
<evidence type="ECO:0000313" key="1">
    <source>
        <dbReference type="EMBL" id="MBO8447000.1"/>
    </source>
</evidence>
<organism evidence="1 2">
    <name type="scientific">Candidatus Enterocola intestinipullorum</name>
    <dbReference type="NCBI Taxonomy" id="2840783"/>
    <lineage>
        <taxon>Bacteria</taxon>
        <taxon>Pseudomonadati</taxon>
        <taxon>Bacteroidota</taxon>
        <taxon>Bacteroidia</taxon>
        <taxon>Bacteroidales</taxon>
        <taxon>Candidatus Enterocola</taxon>
    </lineage>
</organism>
<comment type="caution">
    <text evidence="1">The sequence shown here is derived from an EMBL/GenBank/DDBJ whole genome shotgun (WGS) entry which is preliminary data.</text>
</comment>
<dbReference type="Proteomes" id="UP000823637">
    <property type="component" value="Unassembled WGS sequence"/>
</dbReference>
<evidence type="ECO:0000313" key="2">
    <source>
        <dbReference type="Proteomes" id="UP000823637"/>
    </source>
</evidence>
<dbReference type="NCBIfam" id="TIGR04183">
    <property type="entry name" value="Por_Secre_tail"/>
    <property type="match status" value="1"/>
</dbReference>
<accession>A0A9D9HAC4</accession>